<evidence type="ECO:0000256" key="4">
    <source>
        <dbReference type="ARBA" id="ARBA00022679"/>
    </source>
</evidence>
<dbReference type="InterPro" id="IPR004838">
    <property type="entry name" value="NHTrfase_class1_PyrdxlP-BS"/>
</dbReference>
<comment type="cofactor">
    <cofactor evidence="1 6">
        <name>pyridoxal 5'-phosphate</name>
        <dbReference type="ChEBI" id="CHEBI:597326"/>
    </cofactor>
</comment>
<organism evidence="8 9">
    <name type="scientific">Legionella wadsworthii</name>
    <dbReference type="NCBI Taxonomy" id="28088"/>
    <lineage>
        <taxon>Bacteria</taxon>
        <taxon>Pseudomonadati</taxon>
        <taxon>Pseudomonadota</taxon>
        <taxon>Gammaproteobacteria</taxon>
        <taxon>Legionellales</taxon>
        <taxon>Legionellaceae</taxon>
        <taxon>Legionella</taxon>
    </lineage>
</organism>
<dbReference type="InterPro" id="IPR015422">
    <property type="entry name" value="PyrdxlP-dep_Trfase_small"/>
</dbReference>
<dbReference type="Gene3D" id="3.90.1150.10">
    <property type="entry name" value="Aspartate Aminotransferase, domain 1"/>
    <property type="match status" value="1"/>
</dbReference>
<sequence length="520" mass="59903">MLTPDGHCAKKIEKVMLLALWANSIRDEKGSQGLLETKKMIFAGLGKPTYPINSHTIASYLSYWKKLDDLTKKWNEEPCQVEEDMAIDYGDPRGDHTSRRLMADIMSRWYETEIKAENVLFTVGGIGALRVLFETFNTHFEEVPRYRIITPFPYYSAYSNNPSHCLHPIYVMKEPGYKLTAKATKESIEEAYIRAEMDDGLPKAILICNPSNPLGNVVDEHELIQIADILREYPDLYIIFDEAYTEMSFSDTPSFLKIAPDLKKRIIILRSATKALSAAGERMAILLVFEPTLMNEMLNKNISYFIHAPRSAQAAYAQTMASFGTEEKNKIASFYKEKVDYVVGRLKNMGAAMPDPLYHVEATFYVLADFSDMFGLPLPKESARVFQKSGLVKTDEDLAYYLLFEENVMITPLSYFGLSPYDGFMRITCSGREKELQDLMDRLEHKLFESRKNIKNIFLQRINNRLPELAKLDNHMYDLIYRKLQIMKKEKDNCLRLKSQNQILKKIEDTINDFLGLMQL</sequence>
<dbReference type="GO" id="GO:0006520">
    <property type="term" value="P:amino acid metabolic process"/>
    <property type="evidence" value="ECO:0007669"/>
    <property type="project" value="InterPro"/>
</dbReference>
<dbReference type="EC" id="2.6.1.-" evidence="6"/>
<dbReference type="InterPro" id="IPR004839">
    <property type="entry name" value="Aminotransferase_I/II_large"/>
</dbReference>
<protein>
    <recommendedName>
        <fullName evidence="6">Aminotransferase</fullName>
        <ecNumber evidence="6">2.6.1.-</ecNumber>
    </recommendedName>
</protein>
<dbReference type="GO" id="GO:0030170">
    <property type="term" value="F:pyridoxal phosphate binding"/>
    <property type="evidence" value="ECO:0007669"/>
    <property type="project" value="InterPro"/>
</dbReference>
<keyword evidence="5" id="KW-0663">Pyridoxal phosphate</keyword>
<dbReference type="GO" id="GO:0008483">
    <property type="term" value="F:transaminase activity"/>
    <property type="evidence" value="ECO:0007669"/>
    <property type="project" value="UniProtKB-KW"/>
</dbReference>
<dbReference type="AlphaFoldDB" id="A0A378LUU7"/>
<evidence type="ECO:0000256" key="2">
    <source>
        <dbReference type="ARBA" id="ARBA00007441"/>
    </source>
</evidence>
<proteinExistence type="inferred from homology"/>
<gene>
    <name evidence="8" type="primary">patA</name>
    <name evidence="8" type="ORF">NCTC11532_00032</name>
</gene>
<evidence type="ECO:0000256" key="1">
    <source>
        <dbReference type="ARBA" id="ARBA00001933"/>
    </source>
</evidence>
<keyword evidence="3 6" id="KW-0032">Aminotransferase</keyword>
<dbReference type="RefSeq" id="WP_031566827.1">
    <property type="nucleotide sequence ID" value="NZ_CAAAIS010000018.1"/>
</dbReference>
<dbReference type="CDD" id="cd00609">
    <property type="entry name" value="AAT_like"/>
    <property type="match status" value="1"/>
</dbReference>
<dbReference type="Pfam" id="PF00155">
    <property type="entry name" value="Aminotran_1_2"/>
    <property type="match status" value="1"/>
</dbReference>
<evidence type="ECO:0000256" key="5">
    <source>
        <dbReference type="ARBA" id="ARBA00022898"/>
    </source>
</evidence>
<evidence type="ECO:0000256" key="3">
    <source>
        <dbReference type="ARBA" id="ARBA00022576"/>
    </source>
</evidence>
<keyword evidence="4 6" id="KW-0808">Transferase</keyword>
<dbReference type="STRING" id="1122170.GCA_000701265_01588"/>
<dbReference type="OrthoDB" id="9813612at2"/>
<reference evidence="8 9" key="1">
    <citation type="submission" date="2018-06" db="EMBL/GenBank/DDBJ databases">
        <authorList>
            <consortium name="Pathogen Informatics"/>
            <person name="Doyle S."/>
        </authorList>
    </citation>
    <scope>NUCLEOTIDE SEQUENCE [LARGE SCALE GENOMIC DNA]</scope>
    <source>
        <strain evidence="8 9">NCTC11532</strain>
    </source>
</reference>
<name>A0A378LUU7_9GAMM</name>
<dbReference type="InterPro" id="IPR015424">
    <property type="entry name" value="PyrdxlP-dep_Trfase"/>
</dbReference>
<dbReference type="PROSITE" id="PS00105">
    <property type="entry name" value="AA_TRANSFER_CLASS_1"/>
    <property type="match status" value="1"/>
</dbReference>
<evidence type="ECO:0000313" key="8">
    <source>
        <dbReference type="EMBL" id="STY27871.1"/>
    </source>
</evidence>
<dbReference type="PANTHER" id="PTHR46383">
    <property type="entry name" value="ASPARTATE AMINOTRANSFERASE"/>
    <property type="match status" value="1"/>
</dbReference>
<dbReference type="Gene3D" id="3.40.640.10">
    <property type="entry name" value="Type I PLP-dependent aspartate aminotransferase-like (Major domain)"/>
    <property type="match status" value="1"/>
</dbReference>
<comment type="similarity">
    <text evidence="2 6">Belongs to the class-I pyridoxal-phosphate-dependent aminotransferase family.</text>
</comment>
<keyword evidence="9" id="KW-1185">Reference proteome</keyword>
<dbReference type="InterPro" id="IPR015421">
    <property type="entry name" value="PyrdxlP-dep_Trfase_major"/>
</dbReference>
<evidence type="ECO:0000259" key="7">
    <source>
        <dbReference type="Pfam" id="PF00155"/>
    </source>
</evidence>
<evidence type="ECO:0000313" key="9">
    <source>
        <dbReference type="Proteomes" id="UP000255297"/>
    </source>
</evidence>
<accession>A0A378LUU7</accession>
<dbReference type="SUPFAM" id="SSF53383">
    <property type="entry name" value="PLP-dependent transferases"/>
    <property type="match status" value="1"/>
</dbReference>
<evidence type="ECO:0000256" key="6">
    <source>
        <dbReference type="RuleBase" id="RU000481"/>
    </source>
</evidence>
<dbReference type="EMBL" id="UGPB01000001">
    <property type="protein sequence ID" value="STY27871.1"/>
    <property type="molecule type" value="Genomic_DNA"/>
</dbReference>
<dbReference type="PANTHER" id="PTHR46383:SF1">
    <property type="entry name" value="ASPARTATE AMINOTRANSFERASE"/>
    <property type="match status" value="1"/>
</dbReference>
<dbReference type="Proteomes" id="UP000255297">
    <property type="component" value="Unassembled WGS sequence"/>
</dbReference>
<dbReference type="InterPro" id="IPR050596">
    <property type="entry name" value="AspAT/PAT-like"/>
</dbReference>
<feature type="domain" description="Aminotransferase class I/classII large" evidence="7">
    <location>
        <begin position="80"/>
        <end position="443"/>
    </location>
</feature>